<accession>A0A0E4BL93</accession>
<protein>
    <submittedName>
        <fullName evidence="1">Uncharacterized protein</fullName>
    </submittedName>
</protein>
<proteinExistence type="predicted"/>
<dbReference type="AlphaFoldDB" id="A0A0E4BL93"/>
<evidence type="ECO:0000313" key="2">
    <source>
        <dbReference type="Proteomes" id="UP000063308"/>
    </source>
</evidence>
<sequence>MLPQFGTAVRKKNLNNAFGADVGGGAPDKASVDAAWLVLEAANDLGDHAAIEACRRVIDAELNGAVAGSSDIDLVLGYFR</sequence>
<dbReference type="OMA" id="MLPQFGT"/>
<reference evidence="1 2" key="1">
    <citation type="submission" date="2014-11" db="EMBL/GenBank/DDBJ databases">
        <title>Symbiosis island explosion on the genome of extra-slow-growing strains of soybean bradyrhizobia with massive insertion sequences.</title>
        <authorList>
            <person name="Iida T."/>
            <person name="Minamisawa K."/>
        </authorList>
    </citation>
    <scope>NUCLEOTIDE SEQUENCE [LARGE SCALE GENOMIC DNA]</scope>
    <source>
        <strain evidence="1 2">NK6</strain>
    </source>
</reference>
<name>A0A0E4BL93_9BRAD</name>
<organism evidence="1 2">
    <name type="scientific">Bradyrhizobium diazoefficiens</name>
    <dbReference type="NCBI Taxonomy" id="1355477"/>
    <lineage>
        <taxon>Bacteria</taxon>
        <taxon>Pseudomonadati</taxon>
        <taxon>Pseudomonadota</taxon>
        <taxon>Alphaproteobacteria</taxon>
        <taxon>Hyphomicrobiales</taxon>
        <taxon>Nitrobacteraceae</taxon>
        <taxon>Bradyrhizobium</taxon>
    </lineage>
</organism>
<dbReference type="RefSeq" id="WP_011089274.1">
    <property type="nucleotide sequence ID" value="NZ_AJQI01000239.1"/>
</dbReference>
<evidence type="ECO:0000313" key="1">
    <source>
        <dbReference type="EMBL" id="BAR54561.1"/>
    </source>
</evidence>
<dbReference type="EMBL" id="AP014685">
    <property type="protein sequence ID" value="BAR54561.1"/>
    <property type="molecule type" value="Genomic_DNA"/>
</dbReference>
<gene>
    <name evidence="1" type="ORF">NK6_1377</name>
</gene>
<dbReference type="GeneID" id="46493509"/>
<dbReference type="Proteomes" id="UP000063308">
    <property type="component" value="Chromosome"/>
</dbReference>